<dbReference type="InParanoid" id="A0A0H2RXK6"/>
<keyword evidence="2" id="KW-1185">Reference proteome</keyword>
<accession>A0A0H2RXK6</accession>
<dbReference type="Proteomes" id="UP000053477">
    <property type="component" value="Unassembled WGS sequence"/>
</dbReference>
<sequence length="186" mass="21138">MLLVQSAFRDFCVRHVNGLVLGENSFLILWDWALYAPPTIVITLSRRGYICHKLYCSHIVVEIMKMLAISTHVWPFSCIRGMELNDFCIDGISVEMASRTFMAYVVSLALRVWIESWRAAQDGIDASIDEFEHPYPCPSPYTDLRPLVILPSCPLTACIERTRVMQVFRAVTVHIDVRRATSAALS</sequence>
<gene>
    <name evidence="1" type="ORF">SCHPADRAFT_937836</name>
</gene>
<evidence type="ECO:0000313" key="2">
    <source>
        <dbReference type="Proteomes" id="UP000053477"/>
    </source>
</evidence>
<organism evidence="1 2">
    <name type="scientific">Schizopora paradoxa</name>
    <dbReference type="NCBI Taxonomy" id="27342"/>
    <lineage>
        <taxon>Eukaryota</taxon>
        <taxon>Fungi</taxon>
        <taxon>Dikarya</taxon>
        <taxon>Basidiomycota</taxon>
        <taxon>Agaricomycotina</taxon>
        <taxon>Agaricomycetes</taxon>
        <taxon>Hymenochaetales</taxon>
        <taxon>Schizoporaceae</taxon>
        <taxon>Schizopora</taxon>
    </lineage>
</organism>
<name>A0A0H2RXK6_9AGAM</name>
<protein>
    <submittedName>
        <fullName evidence="1">Uncharacterized protein</fullName>
    </submittedName>
</protein>
<dbReference type="EMBL" id="KQ085915">
    <property type="protein sequence ID" value="KLO16484.1"/>
    <property type="molecule type" value="Genomic_DNA"/>
</dbReference>
<proteinExistence type="predicted"/>
<evidence type="ECO:0000313" key="1">
    <source>
        <dbReference type="EMBL" id="KLO16484.1"/>
    </source>
</evidence>
<dbReference type="AlphaFoldDB" id="A0A0H2RXK6"/>
<reference evidence="1 2" key="1">
    <citation type="submission" date="2015-04" db="EMBL/GenBank/DDBJ databases">
        <title>Complete genome sequence of Schizopora paradoxa KUC8140, a cosmopolitan wood degrader in East Asia.</title>
        <authorList>
            <consortium name="DOE Joint Genome Institute"/>
            <person name="Min B."/>
            <person name="Park H."/>
            <person name="Jang Y."/>
            <person name="Kim J.-J."/>
            <person name="Kim K.H."/>
            <person name="Pangilinan J."/>
            <person name="Lipzen A."/>
            <person name="Riley R."/>
            <person name="Grigoriev I.V."/>
            <person name="Spatafora J.W."/>
            <person name="Choi I.-G."/>
        </authorList>
    </citation>
    <scope>NUCLEOTIDE SEQUENCE [LARGE SCALE GENOMIC DNA]</scope>
    <source>
        <strain evidence="1 2">KUC8140</strain>
    </source>
</reference>